<proteinExistence type="predicted"/>
<dbReference type="EMBL" id="JBHSNP010000009">
    <property type="protein sequence ID" value="MFC5602471.1"/>
    <property type="molecule type" value="Genomic_DNA"/>
</dbReference>
<organism evidence="1 2">
    <name type="scientific">Sporosarcina koreensis</name>
    <dbReference type="NCBI Taxonomy" id="334735"/>
    <lineage>
        <taxon>Bacteria</taxon>
        <taxon>Bacillati</taxon>
        <taxon>Bacillota</taxon>
        <taxon>Bacilli</taxon>
        <taxon>Bacillales</taxon>
        <taxon>Caryophanaceae</taxon>
        <taxon>Sporosarcina</taxon>
    </lineage>
</organism>
<dbReference type="SUPFAM" id="SSF54593">
    <property type="entry name" value="Glyoxalase/Bleomycin resistance protein/Dihydroxybiphenyl dioxygenase"/>
    <property type="match status" value="1"/>
</dbReference>
<name>A0ABW0TTV9_9BACL</name>
<comment type="caution">
    <text evidence="1">The sequence shown here is derived from an EMBL/GenBank/DDBJ whole genome shotgun (WGS) entry which is preliminary data.</text>
</comment>
<sequence length="82" mass="9453">MKYIISENIGFQVQNVEEAKLFYENVFGFKQPEKSFVNEVGFRTDNNNIFLFEGDTNLGPVMEVFVEELEKAKQHLVENGCA</sequence>
<dbReference type="RefSeq" id="WP_381442569.1">
    <property type="nucleotide sequence ID" value="NZ_JBHSNP010000009.1"/>
</dbReference>
<evidence type="ECO:0000313" key="2">
    <source>
        <dbReference type="Proteomes" id="UP001596071"/>
    </source>
</evidence>
<gene>
    <name evidence="1" type="ORF">ACFPTP_04495</name>
</gene>
<dbReference type="Gene3D" id="3.10.180.10">
    <property type="entry name" value="2,3-Dihydroxybiphenyl 1,2-Dioxygenase, domain 1"/>
    <property type="match status" value="1"/>
</dbReference>
<evidence type="ECO:0000313" key="1">
    <source>
        <dbReference type="EMBL" id="MFC5602471.1"/>
    </source>
</evidence>
<reference evidence="2" key="1">
    <citation type="journal article" date="2019" name="Int. J. Syst. Evol. Microbiol.">
        <title>The Global Catalogue of Microorganisms (GCM) 10K type strain sequencing project: providing services to taxonomists for standard genome sequencing and annotation.</title>
        <authorList>
            <consortium name="The Broad Institute Genomics Platform"/>
            <consortium name="The Broad Institute Genome Sequencing Center for Infectious Disease"/>
            <person name="Wu L."/>
            <person name="Ma J."/>
        </authorList>
    </citation>
    <scope>NUCLEOTIDE SEQUENCE [LARGE SCALE GENOMIC DNA]</scope>
    <source>
        <strain evidence="2">KACC 11299</strain>
    </source>
</reference>
<dbReference type="InterPro" id="IPR029068">
    <property type="entry name" value="Glyas_Bleomycin-R_OHBP_Dase"/>
</dbReference>
<protein>
    <submittedName>
        <fullName evidence="1">VOC family protein</fullName>
    </submittedName>
</protein>
<accession>A0ABW0TTV9</accession>
<dbReference type="Proteomes" id="UP001596071">
    <property type="component" value="Unassembled WGS sequence"/>
</dbReference>
<keyword evidence="2" id="KW-1185">Reference proteome</keyword>